<accession>A0AAN9BFN5</accession>
<evidence type="ECO:0000256" key="1">
    <source>
        <dbReference type="SAM" id="SignalP"/>
    </source>
</evidence>
<comment type="caution">
    <text evidence="2">The sequence shown here is derived from an EMBL/GenBank/DDBJ whole genome shotgun (WGS) entry which is preliminary data.</text>
</comment>
<dbReference type="Proteomes" id="UP001374579">
    <property type="component" value="Unassembled WGS sequence"/>
</dbReference>
<keyword evidence="3" id="KW-1185">Reference proteome</keyword>
<evidence type="ECO:0000313" key="3">
    <source>
        <dbReference type="Proteomes" id="UP001374579"/>
    </source>
</evidence>
<sequence>MLRLALILVCISAPLLKAQQKCKPDARGVRKYNGKSCGSTTRFDDGHRGSCGCGPGGDTPFSWNLNELITAPSSQWWSNGASTTWCAVKCGTCIKLTPTGGYIPGKGRAPSNNSPHIFLVINNCPHNGNEEWCGIYGKPGTNHHNSHGYEMHFDLQNHAGQVNRIGWDNPEVVWEEVNCPSHFHNLYQQCECAKHGK</sequence>
<dbReference type="SUPFAM" id="SSF50685">
    <property type="entry name" value="Barwin-like endoglucanases"/>
    <property type="match status" value="1"/>
</dbReference>
<dbReference type="CDD" id="cd22278">
    <property type="entry name" value="DPBB_GH45_endoglucanase"/>
    <property type="match status" value="1"/>
</dbReference>
<dbReference type="InterPro" id="IPR036908">
    <property type="entry name" value="RlpA-like_sf"/>
</dbReference>
<protein>
    <recommendedName>
        <fullName evidence="4">Cellulase</fullName>
    </recommendedName>
</protein>
<name>A0AAN9BFN5_9CAEN</name>
<dbReference type="AlphaFoldDB" id="A0AAN9BFN5"/>
<evidence type="ECO:0000313" key="2">
    <source>
        <dbReference type="EMBL" id="KAK7104279.1"/>
    </source>
</evidence>
<organism evidence="2 3">
    <name type="scientific">Littorina saxatilis</name>
    <dbReference type="NCBI Taxonomy" id="31220"/>
    <lineage>
        <taxon>Eukaryota</taxon>
        <taxon>Metazoa</taxon>
        <taxon>Spiralia</taxon>
        <taxon>Lophotrochozoa</taxon>
        <taxon>Mollusca</taxon>
        <taxon>Gastropoda</taxon>
        <taxon>Caenogastropoda</taxon>
        <taxon>Littorinimorpha</taxon>
        <taxon>Littorinoidea</taxon>
        <taxon>Littorinidae</taxon>
        <taxon>Littorina</taxon>
    </lineage>
</organism>
<reference evidence="2 3" key="1">
    <citation type="submission" date="2024-02" db="EMBL/GenBank/DDBJ databases">
        <title>Chromosome-scale genome assembly of the rough periwinkle Littorina saxatilis.</title>
        <authorList>
            <person name="De Jode A."/>
            <person name="Faria R."/>
            <person name="Formenti G."/>
            <person name="Sims Y."/>
            <person name="Smith T.P."/>
            <person name="Tracey A."/>
            <person name="Wood J.M.D."/>
            <person name="Zagrodzka Z.B."/>
            <person name="Johannesson K."/>
            <person name="Butlin R.K."/>
            <person name="Leder E.H."/>
        </authorList>
    </citation>
    <scope>NUCLEOTIDE SEQUENCE [LARGE SCALE GENOMIC DNA]</scope>
    <source>
        <strain evidence="2">Snail1</strain>
        <tissue evidence="2">Muscle</tissue>
    </source>
</reference>
<proteinExistence type="predicted"/>
<dbReference type="Pfam" id="PF22514">
    <property type="entry name" value="EXPB1_D1"/>
    <property type="match status" value="1"/>
</dbReference>
<keyword evidence="1" id="KW-0732">Signal</keyword>
<evidence type="ECO:0008006" key="4">
    <source>
        <dbReference type="Google" id="ProtNLM"/>
    </source>
</evidence>
<feature type="chain" id="PRO_5042902003" description="Cellulase" evidence="1">
    <location>
        <begin position="19"/>
        <end position="197"/>
    </location>
</feature>
<gene>
    <name evidence="2" type="ORF">V1264_019028</name>
</gene>
<dbReference type="EMBL" id="JBAMIC010000008">
    <property type="protein sequence ID" value="KAK7104279.1"/>
    <property type="molecule type" value="Genomic_DNA"/>
</dbReference>
<feature type="signal peptide" evidence="1">
    <location>
        <begin position="1"/>
        <end position="18"/>
    </location>
</feature>
<dbReference type="Gene3D" id="2.40.40.10">
    <property type="entry name" value="RlpA-like domain"/>
    <property type="match status" value="1"/>
</dbReference>